<feature type="compositionally biased region" description="Gly residues" evidence="1">
    <location>
        <begin position="129"/>
        <end position="140"/>
    </location>
</feature>
<evidence type="ECO:0000313" key="3">
    <source>
        <dbReference type="Proteomes" id="UP000298138"/>
    </source>
</evidence>
<dbReference type="AlphaFoldDB" id="A0A4S2MIN6"/>
<dbReference type="Proteomes" id="UP000298138">
    <property type="component" value="Unassembled WGS sequence"/>
</dbReference>
<evidence type="ECO:0000256" key="1">
    <source>
        <dbReference type="SAM" id="MobiDB-lite"/>
    </source>
</evidence>
<protein>
    <submittedName>
        <fullName evidence="2">Uncharacterized protein</fullName>
    </submittedName>
</protein>
<reference evidence="2 3" key="1">
    <citation type="submission" date="2019-04" db="EMBL/GenBank/DDBJ databases">
        <title>Comparative genomics and transcriptomics to analyze fruiting body development in filamentous ascomycetes.</title>
        <authorList>
            <consortium name="DOE Joint Genome Institute"/>
            <person name="Lutkenhaus R."/>
            <person name="Traeger S."/>
            <person name="Breuer J."/>
            <person name="Kuo A."/>
            <person name="Lipzen A."/>
            <person name="Pangilinan J."/>
            <person name="Dilworth D."/>
            <person name="Sandor L."/>
            <person name="Poggeler S."/>
            <person name="Barry K."/>
            <person name="Grigoriev I.V."/>
            <person name="Nowrousian M."/>
        </authorList>
    </citation>
    <scope>NUCLEOTIDE SEQUENCE [LARGE SCALE GENOMIC DNA]</scope>
    <source>
        <strain evidence="2 3">CBS 389.68</strain>
    </source>
</reference>
<sequence length="518" mass="57604">MPPAPPRTTEFTTPAVAAQIRELLTELRSNGPTYPFPTTPSPSLLLHITYRHFQPLTYTLHRRVLAPFNAYYSLPDVTVVSPGTHSVRAVRDLIALLYEWRLPGVGFDAGVDMSYRRRGGREGEDEGDGNGNGGGNGETGKGNWDGVKERGEVFKRYAEMAYLAGCMGLGRVVEVAMGVMVVVMTRMMAEGMAVVRMGMGSPGAAVAVSSTPGVSTPTPTPSTTSPSASAFYSHSLITLLELVFLSPPSLPIPLRVQTALTRYLHTHTPSTTLHPLLRAYPRFACILGRLNLVSPMELYERGILHVLDDAATVDAAEEERRRREEWERRERRGWEWRERIGGERRRGKKEMEGRGRRGRGGEKVTQYEARRGTAAYNTDGRTRVLTLLTFMTLLNHRKVQHRIPVTKITIVATGKFCRPALIFTCSGNERRRSNTDLGATKSNVVIRNNEILGDSEANDKVGTDTIMRDNNDLIERRIPRSMKLRGSALKLKGKKSRLVRELADLNPAGRLGRAFWTP</sequence>
<keyword evidence="3" id="KW-1185">Reference proteome</keyword>
<feature type="region of interest" description="Disordered" evidence="1">
    <location>
        <begin position="345"/>
        <end position="364"/>
    </location>
</feature>
<dbReference type="InParanoid" id="A0A4S2MIN6"/>
<dbReference type="EMBL" id="ML220170">
    <property type="protein sequence ID" value="TGZ76663.1"/>
    <property type="molecule type" value="Genomic_DNA"/>
</dbReference>
<organism evidence="2 3">
    <name type="scientific">Ascodesmis nigricans</name>
    <dbReference type="NCBI Taxonomy" id="341454"/>
    <lineage>
        <taxon>Eukaryota</taxon>
        <taxon>Fungi</taxon>
        <taxon>Dikarya</taxon>
        <taxon>Ascomycota</taxon>
        <taxon>Pezizomycotina</taxon>
        <taxon>Pezizomycetes</taxon>
        <taxon>Pezizales</taxon>
        <taxon>Ascodesmidaceae</taxon>
        <taxon>Ascodesmis</taxon>
    </lineage>
</organism>
<name>A0A4S2MIN6_9PEZI</name>
<feature type="region of interest" description="Disordered" evidence="1">
    <location>
        <begin position="118"/>
        <end position="145"/>
    </location>
</feature>
<evidence type="ECO:0000313" key="2">
    <source>
        <dbReference type="EMBL" id="TGZ76663.1"/>
    </source>
</evidence>
<gene>
    <name evidence="2" type="ORF">EX30DRAFT_389540</name>
</gene>
<proteinExistence type="predicted"/>
<feature type="compositionally biased region" description="Basic and acidic residues" evidence="1">
    <location>
        <begin position="345"/>
        <end position="362"/>
    </location>
</feature>
<accession>A0A4S2MIN6</accession>